<evidence type="ECO:0000256" key="1">
    <source>
        <dbReference type="ARBA" id="ARBA00004245"/>
    </source>
</evidence>
<dbReference type="InterPro" id="IPR042241">
    <property type="entry name" value="GCP_C_sf"/>
</dbReference>
<gene>
    <name evidence="8" type="ORF">WN48_02153</name>
</gene>
<evidence type="ECO:0000313" key="9">
    <source>
        <dbReference type="Proteomes" id="UP000250275"/>
    </source>
</evidence>
<reference evidence="8 9" key="1">
    <citation type="submission" date="2015-07" db="EMBL/GenBank/DDBJ databases">
        <title>The genome of Eufriesea mexicana.</title>
        <authorList>
            <person name="Pan H."/>
            <person name="Kapheim K."/>
        </authorList>
    </citation>
    <scope>NUCLEOTIDE SEQUENCE [LARGE SCALE GENOMIC DNA]</scope>
    <source>
        <strain evidence="8">0111107269</strain>
        <tissue evidence="8">Whole body</tissue>
    </source>
</reference>
<dbReference type="PANTHER" id="PTHR19302:SF14">
    <property type="entry name" value="GAMMA-TUBULIN COMPLEX COMPONENT 3"/>
    <property type="match status" value="1"/>
</dbReference>
<proteinExistence type="inferred from homology"/>
<dbReference type="PANTHER" id="PTHR19302">
    <property type="entry name" value="GAMMA TUBULIN COMPLEX PROTEIN"/>
    <property type="match status" value="1"/>
</dbReference>
<dbReference type="GO" id="GO:0005874">
    <property type="term" value="C:microtubule"/>
    <property type="evidence" value="ECO:0007669"/>
    <property type="project" value="UniProtKB-KW"/>
</dbReference>
<dbReference type="EMBL" id="KQ761546">
    <property type="protein sequence ID" value="OAD57407.1"/>
    <property type="molecule type" value="Genomic_DNA"/>
</dbReference>
<dbReference type="InterPro" id="IPR041470">
    <property type="entry name" value="GCP_N"/>
</dbReference>
<dbReference type="GO" id="GO:0051225">
    <property type="term" value="P:spindle assembly"/>
    <property type="evidence" value="ECO:0007669"/>
    <property type="project" value="TreeGrafter"/>
</dbReference>
<evidence type="ECO:0000259" key="7">
    <source>
        <dbReference type="Pfam" id="PF17681"/>
    </source>
</evidence>
<evidence type="ECO:0000256" key="4">
    <source>
        <dbReference type="ARBA" id="ARBA00022701"/>
    </source>
</evidence>
<evidence type="ECO:0000259" key="6">
    <source>
        <dbReference type="Pfam" id="PF04130"/>
    </source>
</evidence>
<organism evidence="8 9">
    <name type="scientific">Eufriesea mexicana</name>
    <dbReference type="NCBI Taxonomy" id="516756"/>
    <lineage>
        <taxon>Eukaryota</taxon>
        <taxon>Metazoa</taxon>
        <taxon>Ecdysozoa</taxon>
        <taxon>Arthropoda</taxon>
        <taxon>Hexapoda</taxon>
        <taxon>Insecta</taxon>
        <taxon>Pterygota</taxon>
        <taxon>Neoptera</taxon>
        <taxon>Endopterygota</taxon>
        <taxon>Hymenoptera</taxon>
        <taxon>Apocrita</taxon>
        <taxon>Aculeata</taxon>
        <taxon>Apoidea</taxon>
        <taxon>Anthophila</taxon>
        <taxon>Apidae</taxon>
        <taxon>Eufriesea</taxon>
    </lineage>
</organism>
<feature type="domain" description="Gamma tubulin complex component protein N-terminal" evidence="7">
    <location>
        <begin position="138"/>
        <end position="429"/>
    </location>
</feature>
<dbReference type="GO" id="GO:0007020">
    <property type="term" value="P:microtubule nucleation"/>
    <property type="evidence" value="ECO:0007669"/>
    <property type="project" value="InterPro"/>
</dbReference>
<dbReference type="Pfam" id="PF04130">
    <property type="entry name" value="GCP_C_terminal"/>
    <property type="match status" value="1"/>
</dbReference>
<dbReference type="Pfam" id="PF17681">
    <property type="entry name" value="GCP_N_terminal"/>
    <property type="match status" value="1"/>
</dbReference>
<keyword evidence="4" id="KW-0493">Microtubule</keyword>
<accession>A0A310SBZ0</accession>
<keyword evidence="9" id="KW-1185">Reference proteome</keyword>
<sequence>MRFCLGLLSSTQGVETLHEDEITVGSQIKEKLSICDAAQFDKLYNELRCGPLKNRTQVLIFLLNMCQSAEQLRDRVFSAPDLRLGLCSSSASSSGQSSEICAPPQIMSLSNTEKNTRDLLTSSNKIYGEEYISEDILVQDLIYSFQGIEGKILKLDSNYGFQIDPMISIDRPQKQATLRLSELGYLHNIVQKGLERMSAATSGQVADSFVAALHSELSEYYRFIALIQEEVNRVQSEPGSYRVTLSHLHLWAYDPLETLKWLASIVKACQGQKGGALASAVYEFSNYGDASVKKLVKRILQSVCDPLYNMLIRWIADGELDDPYREFFIEACADITGDRMWHEKYQVRNNMLPSFITKMQAKQILGTGKNINFLREVCKDFTPWQGKHTKMFKNFIDVLFDMDPDGRLQTMMDTAYKETSTRVVEILTKQYHLMEHLHAIKELDKPASSLYPHNISSILETGIRATTTKIDDLDVHRRLDVRLLAPSENEKGWDVFILDYNVGGPIGTILEPCRQIYQTVFFALWRAKHMESILSAIWKRQTTSAKMFRKMPEVLPIQTHIHLITSSMVHLVHQMQYFFLFEVIECSWDAFAKQLAQAASLDDIITAHTHFIDAVRRGTLLDEKSQELMDHLRSVYGPILDLQNLEETFLARATHEYEIRSKDNHLLDVTIVTSNRLDFSKNNDAEITKRQAAFSKYLNTLSIQLRLLSRTYQDRVKKFLIMLASAEDVSLQLLSVRLDFNEYYKSKDSRLVVPLTYLHRRQSDQSYLSYKVLELVLKTESVQDLKVSIYSSMKYGTLVGASTVIGGLLAGPIGLTMGNCFLH</sequence>
<dbReference type="Gene3D" id="1.20.120.1900">
    <property type="entry name" value="Gamma-tubulin complex, C-terminal domain"/>
    <property type="match status" value="1"/>
</dbReference>
<evidence type="ECO:0000256" key="3">
    <source>
        <dbReference type="ARBA" id="ARBA00022490"/>
    </source>
</evidence>
<dbReference type="InterPro" id="IPR007259">
    <property type="entry name" value="GCP"/>
</dbReference>
<dbReference type="GO" id="GO:0000278">
    <property type="term" value="P:mitotic cell cycle"/>
    <property type="evidence" value="ECO:0007669"/>
    <property type="project" value="TreeGrafter"/>
</dbReference>
<dbReference type="GO" id="GO:0031122">
    <property type="term" value="P:cytoplasmic microtubule organization"/>
    <property type="evidence" value="ECO:0007669"/>
    <property type="project" value="TreeGrafter"/>
</dbReference>
<dbReference type="GO" id="GO:0051321">
    <property type="term" value="P:meiotic cell cycle"/>
    <property type="evidence" value="ECO:0007669"/>
    <property type="project" value="TreeGrafter"/>
</dbReference>
<dbReference type="Proteomes" id="UP000250275">
    <property type="component" value="Unassembled WGS sequence"/>
</dbReference>
<comment type="similarity">
    <text evidence="2">Belongs to the TUBGCP family.</text>
</comment>
<dbReference type="InterPro" id="IPR040457">
    <property type="entry name" value="GCP_C"/>
</dbReference>
<comment type="subcellular location">
    <subcellularLocation>
        <location evidence="1">Cytoplasm</location>
        <location evidence="1">Cytoskeleton</location>
    </subcellularLocation>
</comment>
<dbReference type="OrthoDB" id="5860513at2759"/>
<evidence type="ECO:0000256" key="2">
    <source>
        <dbReference type="ARBA" id="ARBA00010337"/>
    </source>
</evidence>
<dbReference type="GO" id="GO:0043015">
    <property type="term" value="F:gamma-tubulin binding"/>
    <property type="evidence" value="ECO:0007669"/>
    <property type="project" value="InterPro"/>
</dbReference>
<evidence type="ECO:0000313" key="8">
    <source>
        <dbReference type="EMBL" id="OAD57407.1"/>
    </source>
</evidence>
<keyword evidence="5" id="KW-0206">Cytoskeleton</keyword>
<dbReference type="GO" id="GO:0000922">
    <property type="term" value="C:spindle pole"/>
    <property type="evidence" value="ECO:0007669"/>
    <property type="project" value="InterPro"/>
</dbReference>
<keyword evidence="3" id="KW-0963">Cytoplasm</keyword>
<dbReference type="GO" id="GO:0051011">
    <property type="term" value="F:microtubule minus-end binding"/>
    <property type="evidence" value="ECO:0007669"/>
    <property type="project" value="TreeGrafter"/>
</dbReference>
<dbReference type="AlphaFoldDB" id="A0A310SBZ0"/>
<feature type="domain" description="Gamma tubulin complex component C-terminal" evidence="6">
    <location>
        <begin position="432"/>
        <end position="744"/>
    </location>
</feature>
<dbReference type="GO" id="GO:0000930">
    <property type="term" value="C:gamma-tubulin complex"/>
    <property type="evidence" value="ECO:0007669"/>
    <property type="project" value="TreeGrafter"/>
</dbReference>
<protein>
    <submittedName>
        <fullName evidence="8">Gamma-tubulin complex component 3 like protein</fullName>
    </submittedName>
</protein>
<name>A0A310SBZ0_9HYME</name>
<evidence type="ECO:0000256" key="5">
    <source>
        <dbReference type="ARBA" id="ARBA00023212"/>
    </source>
</evidence>